<dbReference type="STRING" id="658196.A0A397SEA3"/>
<keyword evidence="2" id="KW-1185">Reference proteome</keyword>
<comment type="caution">
    <text evidence="1">The sequence shown here is derived from an EMBL/GenBank/DDBJ whole genome shotgun (WGS) entry which is preliminary data.</text>
</comment>
<dbReference type="AlphaFoldDB" id="A0A397SEA3"/>
<evidence type="ECO:0000313" key="2">
    <source>
        <dbReference type="Proteomes" id="UP000265703"/>
    </source>
</evidence>
<protein>
    <submittedName>
        <fullName evidence="1">Uncharacterized protein</fullName>
    </submittedName>
</protein>
<reference evidence="1 2" key="1">
    <citation type="submission" date="2018-06" db="EMBL/GenBank/DDBJ databases">
        <title>Comparative genomics reveals the genomic features of Rhizophagus irregularis, R. cerebriforme, R. diaphanum and Gigaspora rosea, and their symbiotic lifestyle signature.</title>
        <authorList>
            <person name="Morin E."/>
            <person name="San Clemente H."/>
            <person name="Chen E.C.H."/>
            <person name="De La Providencia I."/>
            <person name="Hainaut M."/>
            <person name="Kuo A."/>
            <person name="Kohler A."/>
            <person name="Murat C."/>
            <person name="Tang N."/>
            <person name="Roy S."/>
            <person name="Loubradou J."/>
            <person name="Henrissat B."/>
            <person name="Grigoriev I.V."/>
            <person name="Corradi N."/>
            <person name="Roux C."/>
            <person name="Martin F.M."/>
        </authorList>
    </citation>
    <scope>NUCLEOTIDE SEQUENCE [LARGE SCALE GENOMIC DNA]</scope>
    <source>
        <strain evidence="1 2">DAOM 227022</strain>
    </source>
</reference>
<dbReference type="OrthoDB" id="2482446at2759"/>
<proteinExistence type="predicted"/>
<dbReference type="EMBL" id="QKYT01000675">
    <property type="protein sequence ID" value="RIA82337.1"/>
    <property type="molecule type" value="Genomic_DNA"/>
</dbReference>
<organism evidence="1 2">
    <name type="scientific">Glomus cerebriforme</name>
    <dbReference type="NCBI Taxonomy" id="658196"/>
    <lineage>
        <taxon>Eukaryota</taxon>
        <taxon>Fungi</taxon>
        <taxon>Fungi incertae sedis</taxon>
        <taxon>Mucoromycota</taxon>
        <taxon>Glomeromycotina</taxon>
        <taxon>Glomeromycetes</taxon>
        <taxon>Glomerales</taxon>
        <taxon>Glomeraceae</taxon>
        <taxon>Glomus</taxon>
    </lineage>
</organism>
<sequence length="59" mass="6369">MGTVLVTSDGQPFAWQAKDISCECATTTEVMSKTEGMISEINKMKITLLAIKKTSNSIS</sequence>
<evidence type="ECO:0000313" key="1">
    <source>
        <dbReference type="EMBL" id="RIA82337.1"/>
    </source>
</evidence>
<accession>A0A397SEA3</accession>
<name>A0A397SEA3_9GLOM</name>
<dbReference type="Proteomes" id="UP000265703">
    <property type="component" value="Unassembled WGS sequence"/>
</dbReference>
<gene>
    <name evidence="1" type="ORF">C1645_835514</name>
</gene>